<reference evidence="1" key="2">
    <citation type="submission" date="2021-04" db="EMBL/GenBank/DDBJ databases">
        <title>Isolation and genomic analysis of the ibuprofen-degrading bacterium Sphingomonas strain MPO218.</title>
        <authorList>
            <person name="Aulestia M."/>
            <person name="Flores A."/>
            <person name="Mangas E.L."/>
            <person name="Perez-Pulido A.J."/>
            <person name="Santero E."/>
            <person name="Camacho E.M."/>
        </authorList>
    </citation>
    <scope>NUCLEOTIDE SEQUENCE</scope>
    <source>
        <strain evidence="1">MPO218</strain>
    </source>
</reference>
<dbReference type="Pfam" id="PF04314">
    <property type="entry name" value="PCuAC"/>
    <property type="match status" value="1"/>
</dbReference>
<evidence type="ECO:0000313" key="1">
    <source>
        <dbReference type="EMBL" id="QTH21922.1"/>
    </source>
</evidence>
<dbReference type="InterPro" id="IPR007410">
    <property type="entry name" value="LpqE-like"/>
</dbReference>
<reference evidence="1" key="1">
    <citation type="submission" date="2020-07" db="EMBL/GenBank/DDBJ databases">
        <authorList>
            <person name="Camacho E."/>
        </authorList>
    </citation>
    <scope>NUCLEOTIDE SEQUENCE</scope>
    <source>
        <strain evidence="1">MPO218</strain>
    </source>
</reference>
<name>A0A975D2T7_9SPHN</name>
<organism evidence="1 2">
    <name type="scientific">Rhizorhabdus wittichii</name>
    <dbReference type="NCBI Taxonomy" id="160791"/>
    <lineage>
        <taxon>Bacteria</taxon>
        <taxon>Pseudomonadati</taxon>
        <taxon>Pseudomonadota</taxon>
        <taxon>Alphaproteobacteria</taxon>
        <taxon>Sphingomonadales</taxon>
        <taxon>Sphingomonadaceae</taxon>
        <taxon>Rhizorhabdus</taxon>
    </lineage>
</organism>
<dbReference type="Gene3D" id="2.60.40.1890">
    <property type="entry name" value="PCu(A)C copper chaperone"/>
    <property type="match status" value="1"/>
</dbReference>
<protein>
    <submittedName>
        <fullName evidence="1">Copper chaperone PCu(A)C</fullName>
    </submittedName>
</protein>
<dbReference type="RefSeq" id="WP_016745712.1">
    <property type="nucleotide sequence ID" value="NZ_CP059319.1"/>
</dbReference>
<dbReference type="SUPFAM" id="SSF110087">
    <property type="entry name" value="DR1885-like metal-binding protein"/>
    <property type="match status" value="1"/>
</dbReference>
<dbReference type="PROSITE" id="PS51257">
    <property type="entry name" value="PROKAR_LIPOPROTEIN"/>
    <property type="match status" value="1"/>
</dbReference>
<dbReference type="PANTHER" id="PTHR36302:SF1">
    <property type="entry name" value="COPPER CHAPERONE PCU(A)C"/>
    <property type="match status" value="1"/>
</dbReference>
<dbReference type="Proteomes" id="UP000664914">
    <property type="component" value="Chromosome"/>
</dbReference>
<accession>A0A975D2T7</accession>
<dbReference type="PANTHER" id="PTHR36302">
    <property type="entry name" value="BLR7088 PROTEIN"/>
    <property type="match status" value="1"/>
</dbReference>
<sequence length="150" mass="15349">MHRTIAAVMALVALSACQPRGAGQPVVKGAQVRLAAVPGGPAGGYFTLEGGAKDDRLLRIDSAVVNKIELHESVMNGGVMTMRPIAEVPVPAGKTVAFAPGGSHAMLFGVDPRITAGTGVPMLFTFASGARIEVEAKSVAAGDDMDGMRH</sequence>
<dbReference type="EMBL" id="CP059319">
    <property type="protein sequence ID" value="QTH21922.1"/>
    <property type="molecule type" value="Genomic_DNA"/>
</dbReference>
<proteinExistence type="predicted"/>
<dbReference type="AlphaFoldDB" id="A0A975D2T7"/>
<gene>
    <name evidence="1" type="ORF">HRJ34_27145</name>
</gene>
<dbReference type="InterPro" id="IPR058248">
    <property type="entry name" value="Lxx211020-like"/>
</dbReference>
<dbReference type="InterPro" id="IPR036182">
    <property type="entry name" value="PCuAC_sf"/>
</dbReference>
<evidence type="ECO:0000313" key="2">
    <source>
        <dbReference type="Proteomes" id="UP000664914"/>
    </source>
</evidence>